<reference evidence="2 4" key="1">
    <citation type="submission" date="2017-12" db="EMBL/GenBank/DDBJ databases">
        <authorList>
            <person name="Paulsen S."/>
            <person name="Gram L.K."/>
        </authorList>
    </citation>
    <scope>NUCLEOTIDE SEQUENCE [LARGE SCALE GENOMIC DNA]</scope>
    <source>
        <strain evidence="2 4">S1189</strain>
    </source>
</reference>
<dbReference type="OrthoDB" id="3078260at2"/>
<evidence type="ECO:0000313" key="3">
    <source>
        <dbReference type="Proteomes" id="UP000291338"/>
    </source>
</evidence>
<comment type="caution">
    <text evidence="1">The sequence shown here is derived from an EMBL/GenBank/DDBJ whole genome shotgun (WGS) entry which is preliminary data.</text>
</comment>
<gene>
    <name evidence="1" type="ORF">C1E23_19500</name>
    <name evidence="2" type="ORF">CWB73_09670</name>
</gene>
<dbReference type="InterPro" id="IPR032251">
    <property type="entry name" value="DUF4826"/>
</dbReference>
<name>A0A4Q7IH92_9GAMM</name>
<reference evidence="2" key="4">
    <citation type="submission" date="2019-09" db="EMBL/GenBank/DDBJ databases">
        <title>Co-occurence of chitin degradation, pigmentation and bioactivity in marine Pseudoalteromonas.</title>
        <authorList>
            <person name="Sonnenschein E.C."/>
            <person name="Bech P.K."/>
        </authorList>
    </citation>
    <scope>NUCLEOTIDE SEQUENCE</scope>
    <source>
        <strain evidence="2">S1189</strain>
    </source>
</reference>
<dbReference type="EMBL" id="PNCM01000019">
    <property type="protein sequence ID" value="TMP80801.1"/>
    <property type="molecule type" value="Genomic_DNA"/>
</dbReference>
<evidence type="ECO:0000313" key="2">
    <source>
        <dbReference type="EMBL" id="TMP80801.1"/>
    </source>
</evidence>
<reference evidence="4" key="3">
    <citation type="submission" date="2019-06" db="EMBL/GenBank/DDBJ databases">
        <title>Co-occurence of chitin degradation, pigmentation and bioactivity in marine Pseudoalteromonas.</title>
        <authorList>
            <person name="Sonnenschein E.C."/>
            <person name="Bech P.K."/>
        </authorList>
    </citation>
    <scope>NUCLEOTIDE SEQUENCE [LARGE SCALE GENOMIC DNA]</scope>
    <source>
        <strain evidence="4">S1189</strain>
    </source>
</reference>
<dbReference type="EMBL" id="PPSX01000098">
    <property type="protein sequence ID" value="RZQ51423.1"/>
    <property type="molecule type" value="Genomic_DNA"/>
</dbReference>
<dbReference type="AlphaFoldDB" id="A0A4Q7IH92"/>
<accession>A0A4Q7IH92</accession>
<dbReference type="Proteomes" id="UP000307362">
    <property type="component" value="Unassembled WGS sequence"/>
</dbReference>
<evidence type="ECO:0000313" key="4">
    <source>
        <dbReference type="Proteomes" id="UP000307362"/>
    </source>
</evidence>
<sequence length="143" mass="16270">MSEEKKAPVEITNEQVEAWQRECLGNAQKFLADKGILPVSILDKECRMLPPLCAIWKIKGNDGKTYWVITGRLPTDAVEVTAASNARDVMRHFSFQWQVKADAIMANKLIDKTQVDFANLLVNRAHGLYEMYENEQLWANEAS</sequence>
<dbReference type="Pfam" id="PF16108">
    <property type="entry name" value="DUF4826"/>
    <property type="match status" value="1"/>
</dbReference>
<reference evidence="1 3" key="2">
    <citation type="submission" date="2018-01" db="EMBL/GenBank/DDBJ databases">
        <title>Co-occurrence of chitin degradation, pigmentation and bioactivity in marine Pseudoalteromonas.</title>
        <authorList>
            <person name="Paulsen S."/>
            <person name="Gram L."/>
            <person name="Machado H."/>
        </authorList>
    </citation>
    <scope>NUCLEOTIDE SEQUENCE [LARGE SCALE GENOMIC DNA]</scope>
    <source>
        <strain evidence="1 3">S3898</strain>
    </source>
</reference>
<protein>
    <submittedName>
        <fullName evidence="1">DUF4826 domain-containing protein</fullName>
    </submittedName>
</protein>
<evidence type="ECO:0000313" key="1">
    <source>
        <dbReference type="EMBL" id="RZQ51423.1"/>
    </source>
</evidence>
<proteinExistence type="predicted"/>
<dbReference type="Proteomes" id="UP000291338">
    <property type="component" value="Unassembled WGS sequence"/>
</dbReference>
<dbReference type="RefSeq" id="WP_130257151.1">
    <property type="nucleotide sequence ID" value="NZ_PNCM01000019.1"/>
</dbReference>
<organism evidence="1 3">
    <name type="scientific">Pseudoalteromonas phenolica</name>
    <dbReference type="NCBI Taxonomy" id="161398"/>
    <lineage>
        <taxon>Bacteria</taxon>
        <taxon>Pseudomonadati</taxon>
        <taxon>Pseudomonadota</taxon>
        <taxon>Gammaproteobacteria</taxon>
        <taxon>Alteromonadales</taxon>
        <taxon>Pseudoalteromonadaceae</taxon>
        <taxon>Pseudoalteromonas</taxon>
    </lineage>
</organism>